<keyword evidence="2 5" id="KW-0689">Ribosomal protein</keyword>
<dbReference type="PANTHER" id="PTHR11545">
    <property type="entry name" value="RIBOSOMAL PROTEIN L13"/>
    <property type="match status" value="1"/>
</dbReference>
<dbReference type="GO" id="GO:0006412">
    <property type="term" value="P:translation"/>
    <property type="evidence" value="ECO:0007669"/>
    <property type="project" value="UniProtKB-UniRule"/>
</dbReference>
<dbReference type="SUPFAM" id="SSF52161">
    <property type="entry name" value="Ribosomal protein L13"/>
    <property type="match status" value="1"/>
</dbReference>
<dbReference type="EMBL" id="CP062983">
    <property type="protein sequence ID" value="QPC84825.1"/>
    <property type="molecule type" value="Genomic_DNA"/>
</dbReference>
<comment type="function">
    <text evidence="5 7">This protein is one of the early assembly proteins of the 50S ribosomal subunit, although it is not seen to bind rRNA by itself. It is important during the early stages of 50S assembly.</text>
</comment>
<dbReference type="InterPro" id="IPR023563">
    <property type="entry name" value="Ribosomal_uL13_CS"/>
</dbReference>
<name>A0A7S8IFK3_9CHLR</name>
<dbReference type="KEGG" id="pmet:G4Y79_10770"/>
<dbReference type="GO" id="GO:0003735">
    <property type="term" value="F:structural constituent of ribosome"/>
    <property type="evidence" value="ECO:0007669"/>
    <property type="project" value="InterPro"/>
</dbReference>
<dbReference type="AlphaFoldDB" id="A0A7S8IFK3"/>
<evidence type="ECO:0000313" key="9">
    <source>
        <dbReference type="Proteomes" id="UP000594468"/>
    </source>
</evidence>
<dbReference type="PANTHER" id="PTHR11545:SF2">
    <property type="entry name" value="LARGE RIBOSOMAL SUBUNIT PROTEIN UL13M"/>
    <property type="match status" value="1"/>
</dbReference>
<dbReference type="HAMAP" id="MF_01366">
    <property type="entry name" value="Ribosomal_uL13"/>
    <property type="match status" value="1"/>
</dbReference>
<protein>
    <recommendedName>
        <fullName evidence="4 5">Large ribosomal subunit protein uL13</fullName>
    </recommendedName>
</protein>
<sequence length="147" mass="16491">MRAQIQKTYATTPDDIKPSWYVVDAQGLTLGRLASKIAPVLTGKNKPHFANNLDCGDYVVVINCDKIHVTGRRMDQKKYYSYSGYPGGLSETNLRELLDRHPDRAIKFAVKGMLPKGPLGRKMLKKLKVYAGAEHPHEAQKPEVLEI</sequence>
<accession>A0A7S8IFK3</accession>
<dbReference type="NCBIfam" id="TIGR01066">
    <property type="entry name" value="rplM_bact"/>
    <property type="match status" value="1"/>
</dbReference>
<evidence type="ECO:0000256" key="6">
    <source>
        <dbReference type="RuleBase" id="RU003877"/>
    </source>
</evidence>
<dbReference type="PROSITE" id="PS00783">
    <property type="entry name" value="RIBOSOMAL_L13"/>
    <property type="match status" value="1"/>
</dbReference>
<keyword evidence="3 5" id="KW-0687">Ribonucleoprotein</keyword>
<proteinExistence type="inferred from homology"/>
<comment type="similarity">
    <text evidence="1 5 6">Belongs to the universal ribosomal protein uL13 family.</text>
</comment>
<dbReference type="InterPro" id="IPR036899">
    <property type="entry name" value="Ribosomal_uL13_sf"/>
</dbReference>
<comment type="subunit">
    <text evidence="5">Part of the 50S ribosomal subunit.</text>
</comment>
<dbReference type="Pfam" id="PF00572">
    <property type="entry name" value="Ribosomal_L13"/>
    <property type="match status" value="1"/>
</dbReference>
<dbReference type="Proteomes" id="UP000594468">
    <property type="component" value="Chromosome"/>
</dbReference>
<dbReference type="RefSeq" id="WP_195172888.1">
    <property type="nucleotide sequence ID" value="NZ_CP062983.1"/>
</dbReference>
<dbReference type="PIRSF" id="PIRSF002181">
    <property type="entry name" value="Ribosomal_L13"/>
    <property type="match status" value="1"/>
</dbReference>
<dbReference type="GO" id="GO:0017148">
    <property type="term" value="P:negative regulation of translation"/>
    <property type="evidence" value="ECO:0007669"/>
    <property type="project" value="TreeGrafter"/>
</dbReference>
<keyword evidence="9" id="KW-1185">Reference proteome</keyword>
<dbReference type="GO" id="GO:0003729">
    <property type="term" value="F:mRNA binding"/>
    <property type="evidence" value="ECO:0007669"/>
    <property type="project" value="TreeGrafter"/>
</dbReference>
<dbReference type="Gene3D" id="3.90.1180.10">
    <property type="entry name" value="Ribosomal protein L13"/>
    <property type="match status" value="1"/>
</dbReference>
<evidence type="ECO:0000256" key="3">
    <source>
        <dbReference type="ARBA" id="ARBA00023274"/>
    </source>
</evidence>
<organism evidence="8 9">
    <name type="scientific">Phototrophicus methaneseepsis</name>
    <dbReference type="NCBI Taxonomy" id="2710758"/>
    <lineage>
        <taxon>Bacteria</taxon>
        <taxon>Bacillati</taxon>
        <taxon>Chloroflexota</taxon>
        <taxon>Candidatus Thermofontia</taxon>
        <taxon>Phototrophicales</taxon>
        <taxon>Phototrophicaceae</taxon>
        <taxon>Phototrophicus</taxon>
    </lineage>
</organism>
<evidence type="ECO:0000256" key="5">
    <source>
        <dbReference type="HAMAP-Rule" id="MF_01366"/>
    </source>
</evidence>
<gene>
    <name evidence="5 7 8" type="primary">rplM</name>
    <name evidence="8" type="ORF">G4Y79_10770</name>
</gene>
<evidence type="ECO:0000313" key="8">
    <source>
        <dbReference type="EMBL" id="QPC84825.1"/>
    </source>
</evidence>
<reference evidence="8 9" key="1">
    <citation type="submission" date="2020-02" db="EMBL/GenBank/DDBJ databases">
        <authorList>
            <person name="Zheng R.K."/>
            <person name="Sun C.M."/>
        </authorList>
    </citation>
    <scope>NUCLEOTIDE SEQUENCE [LARGE SCALE GENOMIC DNA]</scope>
    <source>
        <strain evidence="9">rifampicinis</strain>
    </source>
</reference>
<dbReference type="FunFam" id="3.90.1180.10:FF:000001">
    <property type="entry name" value="50S ribosomal protein L13"/>
    <property type="match status" value="1"/>
</dbReference>
<evidence type="ECO:0000256" key="7">
    <source>
        <dbReference type="RuleBase" id="RU003878"/>
    </source>
</evidence>
<dbReference type="InterPro" id="IPR005822">
    <property type="entry name" value="Ribosomal_uL13"/>
</dbReference>
<evidence type="ECO:0000256" key="1">
    <source>
        <dbReference type="ARBA" id="ARBA00006227"/>
    </source>
</evidence>
<dbReference type="InterPro" id="IPR005823">
    <property type="entry name" value="Ribosomal_uL13_bac-type"/>
</dbReference>
<dbReference type="GO" id="GO:0022625">
    <property type="term" value="C:cytosolic large ribosomal subunit"/>
    <property type="evidence" value="ECO:0007669"/>
    <property type="project" value="TreeGrafter"/>
</dbReference>
<dbReference type="CDD" id="cd00392">
    <property type="entry name" value="Ribosomal_L13"/>
    <property type="match status" value="1"/>
</dbReference>
<evidence type="ECO:0000256" key="4">
    <source>
        <dbReference type="ARBA" id="ARBA00035201"/>
    </source>
</evidence>
<evidence type="ECO:0000256" key="2">
    <source>
        <dbReference type="ARBA" id="ARBA00022980"/>
    </source>
</evidence>